<evidence type="ECO:0000259" key="5">
    <source>
        <dbReference type="PROSITE" id="PS50006"/>
    </source>
</evidence>
<dbReference type="GO" id="GO:0005524">
    <property type="term" value="F:ATP binding"/>
    <property type="evidence" value="ECO:0007669"/>
    <property type="project" value="UniProtKB-KW"/>
</dbReference>
<dbReference type="EC" id="2.7.11.1" evidence="7"/>
<dbReference type="InterPro" id="IPR011009">
    <property type="entry name" value="Kinase-like_dom_sf"/>
</dbReference>
<keyword evidence="1 7" id="KW-0808">Transferase</keyword>
<feature type="domain" description="FHA" evidence="5">
    <location>
        <begin position="25"/>
        <end position="74"/>
    </location>
</feature>
<dbReference type="InterPro" id="IPR008984">
    <property type="entry name" value="SMAD_FHA_dom_sf"/>
</dbReference>
<reference evidence="7 8" key="1">
    <citation type="submission" date="2019-02" db="EMBL/GenBank/DDBJ databases">
        <title>Deep-cultivation of Planctomycetes and their phenomic and genomic characterization uncovers novel biology.</title>
        <authorList>
            <person name="Wiegand S."/>
            <person name="Jogler M."/>
            <person name="Boedeker C."/>
            <person name="Pinto D."/>
            <person name="Vollmers J."/>
            <person name="Rivas-Marin E."/>
            <person name="Kohn T."/>
            <person name="Peeters S.H."/>
            <person name="Heuer A."/>
            <person name="Rast P."/>
            <person name="Oberbeckmann S."/>
            <person name="Bunk B."/>
            <person name="Jeske O."/>
            <person name="Meyerdierks A."/>
            <person name="Storesund J.E."/>
            <person name="Kallscheuer N."/>
            <person name="Luecker S."/>
            <person name="Lage O.M."/>
            <person name="Pohl T."/>
            <person name="Merkel B.J."/>
            <person name="Hornburger P."/>
            <person name="Mueller R.-W."/>
            <person name="Bruemmer F."/>
            <person name="Labrenz M."/>
            <person name="Spormann A.M."/>
            <person name="Op Den Camp H."/>
            <person name="Overmann J."/>
            <person name="Amann R."/>
            <person name="Jetten M.S.M."/>
            <person name="Mascher T."/>
            <person name="Medema M.H."/>
            <person name="Devos D.P."/>
            <person name="Kaster A.-K."/>
            <person name="Ovreas L."/>
            <person name="Rohde M."/>
            <person name="Galperin M.Y."/>
            <person name="Jogler C."/>
        </authorList>
    </citation>
    <scope>NUCLEOTIDE SEQUENCE [LARGE SCALE GENOMIC DNA]</scope>
    <source>
        <strain evidence="7 8">Poly51</strain>
    </source>
</reference>
<dbReference type="SMART" id="SM00240">
    <property type="entry name" value="FHA"/>
    <property type="match status" value="1"/>
</dbReference>
<dbReference type="Proteomes" id="UP000318288">
    <property type="component" value="Unassembled WGS sequence"/>
</dbReference>
<dbReference type="Gene3D" id="2.60.200.20">
    <property type="match status" value="1"/>
</dbReference>
<sequence>MSIQLHIIAGPDAGRKYALPDNGTLVIGRGSDSDTKIRDPRLSRVHCEVQQRDGHFFLVDRGGAGGVHINGCAVENEKAMSLGTIFEIGDSHLRLESDGGLDAATMVPGKMKLPGIEQLAGKPKPTVDSSLRDLVGQTFQDRFQVDEIVSQSATSVVYRGTDLKHDRPVAIKVLRPQMATSDPQRERFTRAMQTVMPIKHPNIVRLRMAGRRGNYCWAATDWVDGCSVAALIDSIGISGMLDWKQVWRVGVDISRALEEAGQHHVVHRNVTPSNLLRRDSDKAFLLSDLIFARALETTDAAQLTRPGDVIGDLGYMAPERIFDVENVDERSDQFGLGATLYALLTGRSPYAANSLPQLIANLKGEKPTAPYTFQIGSDERFSHLVMRMIEIKPADRYPNSTAVLKELERVGRLAGMEI</sequence>
<organism evidence="7 8">
    <name type="scientific">Rubripirellula tenax</name>
    <dbReference type="NCBI Taxonomy" id="2528015"/>
    <lineage>
        <taxon>Bacteria</taxon>
        <taxon>Pseudomonadati</taxon>
        <taxon>Planctomycetota</taxon>
        <taxon>Planctomycetia</taxon>
        <taxon>Pirellulales</taxon>
        <taxon>Pirellulaceae</taxon>
        <taxon>Rubripirellula</taxon>
    </lineage>
</organism>
<proteinExistence type="predicted"/>
<evidence type="ECO:0000256" key="1">
    <source>
        <dbReference type="ARBA" id="ARBA00022679"/>
    </source>
</evidence>
<evidence type="ECO:0000256" key="4">
    <source>
        <dbReference type="ARBA" id="ARBA00022840"/>
    </source>
</evidence>
<dbReference type="PROSITE" id="PS50006">
    <property type="entry name" value="FHA_DOMAIN"/>
    <property type="match status" value="1"/>
</dbReference>
<keyword evidence="4" id="KW-0067">ATP-binding</keyword>
<dbReference type="Gene3D" id="1.10.510.10">
    <property type="entry name" value="Transferase(Phosphotransferase) domain 1"/>
    <property type="match status" value="1"/>
</dbReference>
<dbReference type="SUPFAM" id="SSF56112">
    <property type="entry name" value="Protein kinase-like (PK-like)"/>
    <property type="match status" value="1"/>
</dbReference>
<dbReference type="PANTHER" id="PTHR43289:SF6">
    <property type="entry name" value="SERINE_THREONINE-PROTEIN KINASE NEKL-3"/>
    <property type="match status" value="1"/>
</dbReference>
<keyword evidence="2" id="KW-0547">Nucleotide-binding</keyword>
<dbReference type="OrthoDB" id="6111975at2"/>
<evidence type="ECO:0000313" key="8">
    <source>
        <dbReference type="Proteomes" id="UP000318288"/>
    </source>
</evidence>
<dbReference type="SUPFAM" id="SSF49879">
    <property type="entry name" value="SMAD/FHA domain"/>
    <property type="match status" value="1"/>
</dbReference>
<evidence type="ECO:0000259" key="6">
    <source>
        <dbReference type="PROSITE" id="PS50011"/>
    </source>
</evidence>
<dbReference type="Gene3D" id="3.30.200.20">
    <property type="entry name" value="Phosphorylase Kinase, domain 1"/>
    <property type="match status" value="1"/>
</dbReference>
<name>A0A5C6F7B9_9BACT</name>
<comment type="caution">
    <text evidence="7">The sequence shown here is derived from an EMBL/GenBank/DDBJ whole genome shotgun (WGS) entry which is preliminary data.</text>
</comment>
<evidence type="ECO:0000313" key="7">
    <source>
        <dbReference type="EMBL" id="TWU56490.1"/>
    </source>
</evidence>
<feature type="domain" description="Protein kinase" evidence="6">
    <location>
        <begin position="143"/>
        <end position="410"/>
    </location>
</feature>
<dbReference type="AlphaFoldDB" id="A0A5C6F7B9"/>
<dbReference type="PROSITE" id="PS50011">
    <property type="entry name" value="PROTEIN_KINASE_DOM"/>
    <property type="match status" value="1"/>
</dbReference>
<gene>
    <name evidence="7" type="primary">spk1_2</name>
    <name evidence="7" type="ORF">Poly51_24010</name>
</gene>
<dbReference type="CDD" id="cd14014">
    <property type="entry name" value="STKc_PknB_like"/>
    <property type="match status" value="1"/>
</dbReference>
<dbReference type="InterPro" id="IPR000719">
    <property type="entry name" value="Prot_kinase_dom"/>
</dbReference>
<dbReference type="InterPro" id="IPR000253">
    <property type="entry name" value="FHA_dom"/>
</dbReference>
<dbReference type="InterPro" id="IPR032030">
    <property type="entry name" value="YscD_cytoplasmic_dom"/>
</dbReference>
<accession>A0A5C6F7B9</accession>
<keyword evidence="8" id="KW-1185">Reference proteome</keyword>
<dbReference type="EMBL" id="SJPW01000003">
    <property type="protein sequence ID" value="TWU56490.1"/>
    <property type="molecule type" value="Genomic_DNA"/>
</dbReference>
<dbReference type="Pfam" id="PF00069">
    <property type="entry name" value="Pkinase"/>
    <property type="match status" value="1"/>
</dbReference>
<protein>
    <submittedName>
        <fullName evidence="7">Serine/threonine-protein kinase PK-1</fullName>
        <ecNumber evidence="7">2.7.11.1</ecNumber>
    </submittedName>
</protein>
<evidence type="ECO:0000256" key="3">
    <source>
        <dbReference type="ARBA" id="ARBA00022777"/>
    </source>
</evidence>
<dbReference type="GO" id="GO:0004674">
    <property type="term" value="F:protein serine/threonine kinase activity"/>
    <property type="evidence" value="ECO:0007669"/>
    <property type="project" value="UniProtKB-EC"/>
</dbReference>
<dbReference type="RefSeq" id="WP_146457598.1">
    <property type="nucleotide sequence ID" value="NZ_SJPW01000003.1"/>
</dbReference>
<evidence type="ECO:0000256" key="2">
    <source>
        <dbReference type="ARBA" id="ARBA00022741"/>
    </source>
</evidence>
<keyword evidence="3 7" id="KW-0418">Kinase</keyword>
<dbReference type="CDD" id="cd00060">
    <property type="entry name" value="FHA"/>
    <property type="match status" value="1"/>
</dbReference>
<dbReference type="PANTHER" id="PTHR43289">
    <property type="entry name" value="MITOGEN-ACTIVATED PROTEIN KINASE KINASE KINASE 20-RELATED"/>
    <property type="match status" value="1"/>
</dbReference>
<dbReference type="Pfam" id="PF16697">
    <property type="entry name" value="Yop-YscD_cpl"/>
    <property type="match status" value="1"/>
</dbReference>